<dbReference type="AlphaFoldDB" id="A0A5E9GVP2"/>
<dbReference type="STRING" id="1424659.SAMN05216368_106214"/>
<evidence type="ECO:0000313" key="2">
    <source>
        <dbReference type="Proteomes" id="UP000199639"/>
    </source>
</evidence>
<reference evidence="1 2" key="1">
    <citation type="submission" date="2016-10" db="EMBL/GenBank/DDBJ databases">
        <authorList>
            <person name="Varghese N."/>
            <person name="Submissions S."/>
        </authorList>
    </citation>
    <scope>NUCLEOTIDE SEQUENCE [LARGE SCALE GENOMIC DNA]</scope>
    <source>
        <strain evidence="1 2">CGMCC 1.11215</strain>
    </source>
</reference>
<gene>
    <name evidence="1" type="ORF">SAMN05216368_106214</name>
</gene>
<protein>
    <submittedName>
        <fullName evidence="1">Uncharacterized protein</fullName>
    </submittedName>
</protein>
<sequence length="269" mass="29164">MGDTLSLSLTELLAEPTSGRRRAVVLDSHDYAQSVFLQGKPVPWQEPMAYANFFGQVQGVLESDLALLSLDRFYAQRVAGDPTLQAAMSAKSRTGYALRTLLTDAATTAFVIELATIFSQTQRVPVVLQIPSPMQWLARTHPFSESADVSGLDADSAENASMYVADWLRGFAALPLMAVLLDDRGPALGPVPLSTYSPIANVTDHYRWALAQRHEDRVELHGSALRGAVIGADFWSSDSGTLPDGDFLVGEVPQHAVPERVLSRITALV</sequence>
<organism evidence="1 2">
    <name type="scientific">Cryobacterium flavum</name>
    <dbReference type="NCBI Taxonomy" id="1424659"/>
    <lineage>
        <taxon>Bacteria</taxon>
        <taxon>Bacillati</taxon>
        <taxon>Actinomycetota</taxon>
        <taxon>Actinomycetes</taxon>
        <taxon>Micrococcales</taxon>
        <taxon>Microbacteriaceae</taxon>
        <taxon>Cryobacterium</taxon>
    </lineage>
</organism>
<proteinExistence type="predicted"/>
<name>A0A5E9GVP2_9MICO</name>
<evidence type="ECO:0000313" key="1">
    <source>
        <dbReference type="EMBL" id="SDN64837.1"/>
    </source>
</evidence>
<dbReference type="Proteomes" id="UP000199639">
    <property type="component" value="Unassembled WGS sequence"/>
</dbReference>
<dbReference type="EMBL" id="FNIB01000006">
    <property type="protein sequence ID" value="SDN64837.1"/>
    <property type="molecule type" value="Genomic_DNA"/>
</dbReference>
<accession>A0A5E9GVP2</accession>